<protein>
    <submittedName>
        <fullName evidence="1">Uncharacterized protein</fullName>
    </submittedName>
</protein>
<evidence type="ECO:0000313" key="1">
    <source>
        <dbReference type="EMBL" id="CAD8076652.1"/>
    </source>
</evidence>
<dbReference type="AlphaFoldDB" id="A0A8S1MD92"/>
<evidence type="ECO:0000313" key="2">
    <source>
        <dbReference type="Proteomes" id="UP000692954"/>
    </source>
</evidence>
<name>A0A8S1MD92_9CILI</name>
<sequence length="102" mass="12290">MIQNNCQKNEYWKLVKLYHSISTKKMKKSLNKQFKLRIIYQINTENKNVIQLEPIIRIFLNNAFIYPQIVYNKVLEVCDYQIIQGNTSNCQFSQEKKQKQKS</sequence>
<reference evidence="1" key="1">
    <citation type="submission" date="2021-01" db="EMBL/GenBank/DDBJ databases">
        <authorList>
            <consortium name="Genoscope - CEA"/>
            <person name="William W."/>
        </authorList>
    </citation>
    <scope>NUCLEOTIDE SEQUENCE</scope>
</reference>
<accession>A0A8S1MD92</accession>
<dbReference type="Proteomes" id="UP000692954">
    <property type="component" value="Unassembled WGS sequence"/>
</dbReference>
<organism evidence="1 2">
    <name type="scientific">Paramecium sonneborni</name>
    <dbReference type="NCBI Taxonomy" id="65129"/>
    <lineage>
        <taxon>Eukaryota</taxon>
        <taxon>Sar</taxon>
        <taxon>Alveolata</taxon>
        <taxon>Ciliophora</taxon>
        <taxon>Intramacronucleata</taxon>
        <taxon>Oligohymenophorea</taxon>
        <taxon>Peniculida</taxon>
        <taxon>Parameciidae</taxon>
        <taxon>Paramecium</taxon>
    </lineage>
</organism>
<keyword evidence="2" id="KW-1185">Reference proteome</keyword>
<proteinExistence type="predicted"/>
<dbReference type="EMBL" id="CAJJDN010000035">
    <property type="protein sequence ID" value="CAD8076652.1"/>
    <property type="molecule type" value="Genomic_DNA"/>
</dbReference>
<gene>
    <name evidence="1" type="ORF">PSON_ATCC_30995.1.T0350089</name>
</gene>
<comment type="caution">
    <text evidence="1">The sequence shown here is derived from an EMBL/GenBank/DDBJ whole genome shotgun (WGS) entry which is preliminary data.</text>
</comment>